<evidence type="ECO:0000313" key="2">
    <source>
        <dbReference type="Proteomes" id="UP000281118"/>
    </source>
</evidence>
<protein>
    <submittedName>
        <fullName evidence="1">Uncharacterized protein</fullName>
    </submittedName>
</protein>
<dbReference type="AlphaFoldDB" id="A0A433MJ57"/>
<comment type="caution">
    <text evidence="1">The sequence shown here is derived from an EMBL/GenBank/DDBJ whole genome shotgun (WGS) entry which is preliminary data.</text>
</comment>
<dbReference type="OrthoDB" id="3078372at2"/>
<reference evidence="1 2" key="1">
    <citation type="submission" date="2018-12" db="EMBL/GenBank/DDBJ databases">
        <title>The genome sequences of Variovorax guangxiensis DSM 27352.</title>
        <authorList>
            <person name="Gao J."/>
            <person name="Sun J."/>
        </authorList>
    </citation>
    <scope>NUCLEOTIDE SEQUENCE [LARGE SCALE GENOMIC DNA]</scope>
    <source>
        <strain evidence="1 2">DSM 27352</strain>
    </source>
</reference>
<dbReference type="RefSeq" id="WP_126021883.1">
    <property type="nucleotide sequence ID" value="NZ_RXFT01000004.1"/>
</dbReference>
<name>A0A433MJ57_9BURK</name>
<accession>A0A433MJ57</accession>
<sequence length="208" mass="23232">MLFFPNRQGYLEPEAIFEWYQMCAAAIDSHRAAFLNWLSNGATGVPPSPLSSALIGGTREDVVEHFDQVAKELELSSVLWLVTACEGRLRVDLRTRLKDQDFLATRLQIARNGRAQEFLVPLEDEGIFDAWKAFIRGHVTGPLQDQAVNAMGSVKPLIDLRHWLARGRYWQTKVSTTAQTPAAVRNAVIQLFRLLDQCAAKAGIRAVA</sequence>
<evidence type="ECO:0000313" key="1">
    <source>
        <dbReference type="EMBL" id="RUR67725.1"/>
    </source>
</evidence>
<organism evidence="1 2">
    <name type="scientific">Variovorax guangxiensis</name>
    <dbReference type="NCBI Taxonomy" id="1775474"/>
    <lineage>
        <taxon>Bacteria</taxon>
        <taxon>Pseudomonadati</taxon>
        <taxon>Pseudomonadota</taxon>
        <taxon>Betaproteobacteria</taxon>
        <taxon>Burkholderiales</taxon>
        <taxon>Comamonadaceae</taxon>
        <taxon>Variovorax</taxon>
    </lineage>
</organism>
<proteinExistence type="predicted"/>
<dbReference type="EMBL" id="RXFT01000004">
    <property type="protein sequence ID" value="RUR67725.1"/>
    <property type="molecule type" value="Genomic_DNA"/>
</dbReference>
<gene>
    <name evidence="1" type="ORF">EJP67_11735</name>
</gene>
<dbReference type="Proteomes" id="UP000281118">
    <property type="component" value="Unassembled WGS sequence"/>
</dbReference>